<comment type="function">
    <text evidence="2">Endonuclease that specifically degrades the RNA of RNA-DNA hybrids.</text>
</comment>
<evidence type="ECO:0000256" key="9">
    <source>
        <dbReference type="ARBA" id="ARBA00022801"/>
    </source>
</evidence>
<dbReference type="EMBL" id="CACTIH010000205">
    <property type="protein sequence ID" value="CAA2957018.1"/>
    <property type="molecule type" value="Genomic_DNA"/>
</dbReference>
<dbReference type="FunFam" id="3.40.970.10:FF:000002">
    <property type="entry name" value="Ribonuclease H"/>
    <property type="match status" value="1"/>
</dbReference>
<evidence type="ECO:0000256" key="4">
    <source>
        <dbReference type="ARBA" id="ARBA00012180"/>
    </source>
</evidence>
<keyword evidence="7" id="KW-0479">Metal-binding</keyword>
<reference evidence="12 13" key="1">
    <citation type="submission" date="2019-12" db="EMBL/GenBank/DDBJ databases">
        <authorList>
            <person name="Alioto T."/>
            <person name="Alioto T."/>
            <person name="Gomez Garrido J."/>
        </authorList>
    </citation>
    <scope>NUCLEOTIDE SEQUENCE [LARGE SCALE GENOMIC DNA]</scope>
</reference>
<evidence type="ECO:0000313" key="12">
    <source>
        <dbReference type="EMBL" id="CAA2957018.1"/>
    </source>
</evidence>
<dbReference type="Gramene" id="OE9A061885T1">
    <property type="protein sequence ID" value="OE9A061885C1"/>
    <property type="gene ID" value="OE9A061885"/>
</dbReference>
<evidence type="ECO:0000256" key="6">
    <source>
        <dbReference type="ARBA" id="ARBA00022722"/>
    </source>
</evidence>
<dbReference type="EC" id="3.1.26.4" evidence="4"/>
<sequence length="161" mass="17656">MTVWVVFVGCRPGIYNTWGEAKTQVEGFPNNCHKSYDKREDAENGFRAFCTGGPSPTRGKVYAVFVGRKPGIYSSWYEAKKQVDGFPNNSFRAFKIRDDAEKAVAEFASSMCREPDIDSGIPFKADAITADPPAYASVFSLFDSGIPFKADAIIANPPAYG</sequence>
<dbReference type="InterPro" id="IPR037056">
    <property type="entry name" value="RNase_H1_N_sf"/>
</dbReference>
<dbReference type="InterPro" id="IPR009027">
    <property type="entry name" value="Ribosomal_bL9/RNase_H1_N"/>
</dbReference>
<feature type="domain" description="Ribonuclease H1 N-terminal" evidence="11">
    <location>
        <begin position="5"/>
        <end position="44"/>
    </location>
</feature>
<dbReference type="Gene3D" id="3.40.970.10">
    <property type="entry name" value="Ribonuclease H1, N-terminal domain"/>
    <property type="match status" value="2"/>
</dbReference>
<evidence type="ECO:0000256" key="8">
    <source>
        <dbReference type="ARBA" id="ARBA00022759"/>
    </source>
</evidence>
<feature type="domain" description="Ribonuclease H1 N-terminal" evidence="11">
    <location>
        <begin position="60"/>
        <end position="102"/>
    </location>
</feature>
<evidence type="ECO:0000259" key="11">
    <source>
        <dbReference type="Pfam" id="PF01693"/>
    </source>
</evidence>
<evidence type="ECO:0000256" key="7">
    <source>
        <dbReference type="ARBA" id="ARBA00022723"/>
    </source>
</evidence>
<dbReference type="InterPro" id="IPR011320">
    <property type="entry name" value="RNase_H1_N"/>
</dbReference>
<keyword evidence="9" id="KW-0378">Hydrolase</keyword>
<evidence type="ECO:0000256" key="2">
    <source>
        <dbReference type="ARBA" id="ARBA00004065"/>
    </source>
</evidence>
<proteinExistence type="inferred from homology"/>
<keyword evidence="8" id="KW-0255">Endonuclease</keyword>
<dbReference type="Proteomes" id="UP000594638">
    <property type="component" value="Unassembled WGS sequence"/>
</dbReference>
<keyword evidence="13" id="KW-1185">Reference proteome</keyword>
<protein>
    <recommendedName>
        <fullName evidence="5">Ribonuclease H</fullName>
        <ecNumber evidence="4">3.1.26.4</ecNumber>
    </recommendedName>
</protein>
<comment type="caution">
    <text evidence="12">The sequence shown here is derived from an EMBL/GenBank/DDBJ whole genome shotgun (WGS) entry which is preliminary data.</text>
</comment>
<comment type="cofactor">
    <cofactor evidence="1">
        <name>Mg(2+)</name>
        <dbReference type="ChEBI" id="CHEBI:18420"/>
    </cofactor>
</comment>
<organism evidence="12 13">
    <name type="scientific">Olea europaea subsp. europaea</name>
    <dbReference type="NCBI Taxonomy" id="158383"/>
    <lineage>
        <taxon>Eukaryota</taxon>
        <taxon>Viridiplantae</taxon>
        <taxon>Streptophyta</taxon>
        <taxon>Embryophyta</taxon>
        <taxon>Tracheophyta</taxon>
        <taxon>Spermatophyta</taxon>
        <taxon>Magnoliopsida</taxon>
        <taxon>eudicotyledons</taxon>
        <taxon>Gunneridae</taxon>
        <taxon>Pentapetalae</taxon>
        <taxon>asterids</taxon>
        <taxon>lamiids</taxon>
        <taxon>Lamiales</taxon>
        <taxon>Oleaceae</taxon>
        <taxon>Oleeae</taxon>
        <taxon>Olea</taxon>
    </lineage>
</organism>
<evidence type="ECO:0000256" key="3">
    <source>
        <dbReference type="ARBA" id="ARBA00005300"/>
    </source>
</evidence>
<evidence type="ECO:0000313" key="13">
    <source>
        <dbReference type="Proteomes" id="UP000594638"/>
    </source>
</evidence>
<dbReference type="GO" id="GO:0046872">
    <property type="term" value="F:metal ion binding"/>
    <property type="evidence" value="ECO:0007669"/>
    <property type="project" value="UniProtKB-KW"/>
</dbReference>
<keyword evidence="6" id="KW-0540">Nuclease</keyword>
<dbReference type="OrthoDB" id="245563at2759"/>
<gene>
    <name evidence="12" type="ORF">OLEA9_A061885</name>
</gene>
<accession>A0A8S0PSD3</accession>
<dbReference type="SUPFAM" id="SSF55658">
    <property type="entry name" value="L9 N-domain-like"/>
    <property type="match status" value="2"/>
</dbReference>
<dbReference type="GO" id="GO:0004523">
    <property type="term" value="F:RNA-DNA hybrid ribonuclease activity"/>
    <property type="evidence" value="ECO:0007669"/>
    <property type="project" value="UniProtKB-EC"/>
</dbReference>
<comment type="similarity">
    <text evidence="3">Belongs to the RNase H family.</text>
</comment>
<evidence type="ECO:0000256" key="1">
    <source>
        <dbReference type="ARBA" id="ARBA00001946"/>
    </source>
</evidence>
<keyword evidence="10" id="KW-0460">Magnesium</keyword>
<name>A0A8S0PSD3_OLEEU</name>
<evidence type="ECO:0000256" key="5">
    <source>
        <dbReference type="ARBA" id="ARBA00017721"/>
    </source>
</evidence>
<evidence type="ECO:0000256" key="10">
    <source>
        <dbReference type="ARBA" id="ARBA00022842"/>
    </source>
</evidence>
<dbReference type="Pfam" id="PF01693">
    <property type="entry name" value="Cauli_VI"/>
    <property type="match status" value="2"/>
</dbReference>
<dbReference type="AlphaFoldDB" id="A0A8S0PSD3"/>